<proteinExistence type="predicted"/>
<keyword evidence="2" id="KW-1185">Reference proteome</keyword>
<evidence type="ECO:0000313" key="1">
    <source>
        <dbReference type="EMBL" id="KAK8100442.1"/>
    </source>
</evidence>
<evidence type="ECO:0000313" key="2">
    <source>
        <dbReference type="Proteomes" id="UP001392437"/>
    </source>
</evidence>
<gene>
    <name evidence="1" type="ORF">PG999_010816</name>
</gene>
<accession>A0AAW0QCM1</accession>
<dbReference type="Proteomes" id="UP001392437">
    <property type="component" value="Unassembled WGS sequence"/>
</dbReference>
<dbReference type="AlphaFoldDB" id="A0AAW0QCM1"/>
<protein>
    <submittedName>
        <fullName evidence="1">Uncharacterized protein</fullName>
    </submittedName>
</protein>
<sequence length="85" mass="8524">MVLRLVAGHNVVGAPHLSARIAVVGREEGYGEVIVDGTRALDDGRLRVARLGLAATTGPINRGPGLAAAALGATVKGELEGDGLS</sequence>
<organism evidence="1 2">
    <name type="scientific">Apiospora kogelbergensis</name>
    <dbReference type="NCBI Taxonomy" id="1337665"/>
    <lineage>
        <taxon>Eukaryota</taxon>
        <taxon>Fungi</taxon>
        <taxon>Dikarya</taxon>
        <taxon>Ascomycota</taxon>
        <taxon>Pezizomycotina</taxon>
        <taxon>Sordariomycetes</taxon>
        <taxon>Xylariomycetidae</taxon>
        <taxon>Amphisphaeriales</taxon>
        <taxon>Apiosporaceae</taxon>
        <taxon>Apiospora</taxon>
    </lineage>
</organism>
<reference evidence="1 2" key="1">
    <citation type="submission" date="2023-01" db="EMBL/GenBank/DDBJ databases">
        <title>Analysis of 21 Apiospora genomes using comparative genomics revels a genus with tremendous synthesis potential of carbohydrate active enzymes and secondary metabolites.</title>
        <authorList>
            <person name="Sorensen T."/>
        </authorList>
    </citation>
    <scope>NUCLEOTIDE SEQUENCE [LARGE SCALE GENOMIC DNA]</scope>
    <source>
        <strain evidence="1 2">CBS 117206</strain>
    </source>
</reference>
<dbReference type="EMBL" id="JAQQWP010000009">
    <property type="protein sequence ID" value="KAK8100442.1"/>
    <property type="molecule type" value="Genomic_DNA"/>
</dbReference>
<name>A0AAW0QCM1_9PEZI</name>
<comment type="caution">
    <text evidence="1">The sequence shown here is derived from an EMBL/GenBank/DDBJ whole genome shotgun (WGS) entry which is preliminary data.</text>
</comment>